<gene>
    <name evidence="3" type="ORF">COY66_04685</name>
</gene>
<dbReference type="Proteomes" id="UP000230779">
    <property type="component" value="Unassembled WGS sequence"/>
</dbReference>
<dbReference type="InterPro" id="IPR033412">
    <property type="entry name" value="PFOR_II"/>
</dbReference>
<dbReference type="PANTHER" id="PTHR32154">
    <property type="entry name" value="PYRUVATE-FLAVODOXIN OXIDOREDUCTASE-RELATED"/>
    <property type="match status" value="1"/>
</dbReference>
<dbReference type="Gene3D" id="3.40.50.920">
    <property type="match status" value="1"/>
</dbReference>
<feature type="non-terminal residue" evidence="3">
    <location>
        <position position="1"/>
    </location>
</feature>
<evidence type="ECO:0000313" key="3">
    <source>
        <dbReference type="EMBL" id="PIY96220.1"/>
    </source>
</evidence>
<dbReference type="InterPro" id="IPR050722">
    <property type="entry name" value="Pyruvate:ferred/Flavod_OxRd"/>
</dbReference>
<dbReference type="FunFam" id="3.40.50.920:FF:000009">
    <property type="entry name" value="2-oxoglutarate ferredoxin oxidoreductase subunit alpha"/>
    <property type="match status" value="1"/>
</dbReference>
<evidence type="ECO:0000313" key="4">
    <source>
        <dbReference type="Proteomes" id="UP000230779"/>
    </source>
</evidence>
<dbReference type="Pfam" id="PF17147">
    <property type="entry name" value="PFOR_II"/>
    <property type="match status" value="1"/>
</dbReference>
<evidence type="ECO:0000259" key="2">
    <source>
        <dbReference type="Pfam" id="PF17147"/>
    </source>
</evidence>
<dbReference type="EMBL" id="PFMD01000054">
    <property type="protein sequence ID" value="PIY96220.1"/>
    <property type="molecule type" value="Genomic_DNA"/>
</dbReference>
<sequence length="170" mass="19165">KSGISPRSIPGQKGGIFNANSDEHDQFGYSSEDPENRARMMEKRLGKLDQIAEEIPDPILYGPAKADLTLIAWGSTKGPIIEAMKLLEKSKIKVNFLHVLYVYPFPAEKVTEILRKAKKMVLIENNATAQLGSLIREFTGIEIDQKLLKFSGRPFYPSEIYQLLKDTLKK</sequence>
<organism evidence="3 4">
    <name type="scientific">Candidatus Kerfeldbacteria bacterium CG_4_10_14_0_8_um_filter_42_10</name>
    <dbReference type="NCBI Taxonomy" id="2014248"/>
    <lineage>
        <taxon>Bacteria</taxon>
        <taxon>Candidatus Kerfeldiibacteriota</taxon>
    </lineage>
</organism>
<evidence type="ECO:0000256" key="1">
    <source>
        <dbReference type="SAM" id="MobiDB-lite"/>
    </source>
</evidence>
<proteinExistence type="predicted"/>
<comment type="caution">
    <text evidence="3">The sequence shown here is derived from an EMBL/GenBank/DDBJ whole genome shotgun (WGS) entry which is preliminary data.</text>
</comment>
<dbReference type="SUPFAM" id="SSF52922">
    <property type="entry name" value="TK C-terminal domain-like"/>
    <property type="match status" value="1"/>
</dbReference>
<name>A0A2M7RHJ8_9BACT</name>
<dbReference type="AlphaFoldDB" id="A0A2M7RHJ8"/>
<feature type="region of interest" description="Disordered" evidence="1">
    <location>
        <begin position="1"/>
        <end position="35"/>
    </location>
</feature>
<dbReference type="GO" id="GO:0006979">
    <property type="term" value="P:response to oxidative stress"/>
    <property type="evidence" value="ECO:0007669"/>
    <property type="project" value="TreeGrafter"/>
</dbReference>
<accession>A0A2M7RHJ8</accession>
<reference evidence="3 4" key="1">
    <citation type="submission" date="2017-09" db="EMBL/GenBank/DDBJ databases">
        <title>Depth-based differentiation of microbial function through sediment-hosted aquifers and enrichment of novel symbionts in the deep terrestrial subsurface.</title>
        <authorList>
            <person name="Probst A.J."/>
            <person name="Ladd B."/>
            <person name="Jarett J.K."/>
            <person name="Geller-Mcgrath D.E."/>
            <person name="Sieber C.M."/>
            <person name="Emerson J.B."/>
            <person name="Anantharaman K."/>
            <person name="Thomas B.C."/>
            <person name="Malmstrom R."/>
            <person name="Stieglmeier M."/>
            <person name="Klingl A."/>
            <person name="Woyke T."/>
            <person name="Ryan C.M."/>
            <person name="Banfield J.F."/>
        </authorList>
    </citation>
    <scope>NUCLEOTIDE SEQUENCE [LARGE SCALE GENOMIC DNA]</scope>
    <source>
        <strain evidence="3">CG_4_10_14_0_8_um_filter_42_10</strain>
    </source>
</reference>
<dbReference type="PANTHER" id="PTHR32154:SF20">
    <property type="entry name" value="2-OXOGLUTARATE OXIDOREDUCTASE SUBUNIT KORA"/>
    <property type="match status" value="1"/>
</dbReference>
<protein>
    <submittedName>
        <fullName evidence="3">2-oxoacid:acceptor oxidoreductase subunit alpha</fullName>
    </submittedName>
</protein>
<feature type="domain" description="Pyruvate:ferredoxin oxidoreductase core" evidence="2">
    <location>
        <begin position="66"/>
        <end position="139"/>
    </location>
</feature>
<dbReference type="InterPro" id="IPR009014">
    <property type="entry name" value="Transketo_C/PFOR_II"/>
</dbReference>